<keyword evidence="10" id="KW-1185">Reference proteome</keyword>
<dbReference type="Gene3D" id="1.10.510.10">
    <property type="entry name" value="Transferase(Phosphotransferase) domain 1"/>
    <property type="match status" value="1"/>
</dbReference>
<keyword evidence="3 6" id="KW-0547">Nucleotide-binding</keyword>
<dbReference type="InParanoid" id="A2E705"/>
<dbReference type="InterPro" id="IPR008271">
    <property type="entry name" value="Ser/Thr_kinase_AS"/>
</dbReference>
<evidence type="ECO:0000256" key="1">
    <source>
        <dbReference type="ARBA" id="ARBA00022527"/>
    </source>
</evidence>
<dbReference type="eggNOG" id="KOG0588">
    <property type="taxonomic scope" value="Eukaryota"/>
</dbReference>
<dbReference type="Pfam" id="PF00069">
    <property type="entry name" value="Pkinase"/>
    <property type="match status" value="1"/>
</dbReference>
<reference evidence="9" key="1">
    <citation type="submission" date="2006-10" db="EMBL/GenBank/DDBJ databases">
        <authorList>
            <person name="Amadeo P."/>
            <person name="Zhao Q."/>
            <person name="Wortman J."/>
            <person name="Fraser-Liggett C."/>
            <person name="Carlton J."/>
        </authorList>
    </citation>
    <scope>NUCLEOTIDE SEQUENCE</scope>
    <source>
        <strain evidence="9">G3</strain>
    </source>
</reference>
<dbReference type="STRING" id="5722.A2E705"/>
<dbReference type="KEGG" id="tva:4769477"/>
<reference evidence="9" key="2">
    <citation type="journal article" date="2007" name="Science">
        <title>Draft genome sequence of the sexually transmitted pathogen Trichomonas vaginalis.</title>
        <authorList>
            <person name="Carlton J.M."/>
            <person name="Hirt R.P."/>
            <person name="Silva J.C."/>
            <person name="Delcher A.L."/>
            <person name="Schatz M."/>
            <person name="Zhao Q."/>
            <person name="Wortman J.R."/>
            <person name="Bidwell S.L."/>
            <person name="Alsmark U.C.M."/>
            <person name="Besteiro S."/>
            <person name="Sicheritz-Ponten T."/>
            <person name="Noel C.J."/>
            <person name="Dacks J.B."/>
            <person name="Foster P.G."/>
            <person name="Simillion C."/>
            <person name="Van de Peer Y."/>
            <person name="Miranda-Saavedra D."/>
            <person name="Barton G.J."/>
            <person name="Westrop G.D."/>
            <person name="Mueller S."/>
            <person name="Dessi D."/>
            <person name="Fiori P.L."/>
            <person name="Ren Q."/>
            <person name="Paulsen I."/>
            <person name="Zhang H."/>
            <person name="Bastida-Corcuera F.D."/>
            <person name="Simoes-Barbosa A."/>
            <person name="Brown M.T."/>
            <person name="Hayes R.D."/>
            <person name="Mukherjee M."/>
            <person name="Okumura C.Y."/>
            <person name="Schneider R."/>
            <person name="Smith A.J."/>
            <person name="Vanacova S."/>
            <person name="Villalvazo M."/>
            <person name="Haas B.J."/>
            <person name="Pertea M."/>
            <person name="Feldblyum T.V."/>
            <person name="Utterback T.R."/>
            <person name="Shu C.L."/>
            <person name="Osoegawa K."/>
            <person name="de Jong P.J."/>
            <person name="Hrdy I."/>
            <person name="Horvathova L."/>
            <person name="Zubacova Z."/>
            <person name="Dolezal P."/>
            <person name="Malik S.B."/>
            <person name="Logsdon J.M. Jr."/>
            <person name="Henze K."/>
            <person name="Gupta A."/>
            <person name="Wang C.C."/>
            <person name="Dunne R.L."/>
            <person name="Upcroft J.A."/>
            <person name="Upcroft P."/>
            <person name="White O."/>
            <person name="Salzberg S.L."/>
            <person name="Tang P."/>
            <person name="Chiu C.-H."/>
            <person name="Lee Y.-S."/>
            <person name="Embley T.M."/>
            <person name="Coombs G.H."/>
            <person name="Mottram J.C."/>
            <person name="Tachezy J."/>
            <person name="Fraser-Liggett C.M."/>
            <person name="Johnson P.J."/>
        </authorList>
    </citation>
    <scope>NUCLEOTIDE SEQUENCE [LARGE SCALE GENOMIC DNA]</scope>
    <source>
        <strain evidence="9">G3</strain>
    </source>
</reference>
<dbReference type="PANTHER" id="PTHR24346">
    <property type="entry name" value="MAP/MICROTUBULE AFFINITY-REGULATING KINASE"/>
    <property type="match status" value="1"/>
</dbReference>
<dbReference type="FunCoup" id="A2E705">
    <property type="interactions" value="744"/>
</dbReference>
<evidence type="ECO:0000313" key="10">
    <source>
        <dbReference type="Proteomes" id="UP000001542"/>
    </source>
</evidence>
<dbReference type="FunFam" id="1.10.510.10:FF:000777">
    <property type="entry name" value="CAMK family protein kinase"/>
    <property type="match status" value="1"/>
</dbReference>
<sequence length="497" mass="56924">MQPKVQEIGDYIVLQTIGVGATGKVKLGEHKTKHTLAAIKIFKKSSFEARPDLQQKIQRETALMRLLDHPHLLKLKEICESPRHIYVILEYAAHGELFDYLMSRRALTVETAMKFFRQIIYGLDYLHSNNICHRDLKPENILLDDNDNIKIADFGFARWMTANIAETSCGSPHYASPEIVKGIPYDGRLADIWSCGVVLYALLSGRLPFDDPSFRNLVAKVKAGQYRMPDFPPDIKDLISRMLQVDPAKRITIEQIKHNRAFRIDLPRRYTIPSPLPKITKIDPIDINQVDEAVIGALIDIGIPEDQLPDLLKSEEFNQAKYFCHILTQKIALDKLPWSVIKEEKPADQDDGAFFIQAPGPMSGNFQARDPYQRNKSYGESNSMVTYSMVDKTDYVETDFVMPEGSSRQITDISIQLENVFGLIQGKLLEKGFDWFHPNDHIIYAHRKNIEPNSYYVIQASFQNDELFTLTVKVQGDSSRFLEFFTDIENIVKMNHN</sequence>
<dbReference type="InterPro" id="IPR000719">
    <property type="entry name" value="Prot_kinase_dom"/>
</dbReference>
<dbReference type="VEuPathDB" id="TrichDB:TVAGG3_0982480"/>
<accession>A2E705</accession>
<keyword evidence="2" id="KW-0808">Transferase</keyword>
<feature type="domain" description="Protein kinase" evidence="8">
    <location>
        <begin position="11"/>
        <end position="262"/>
    </location>
</feature>
<dbReference type="PANTHER" id="PTHR24346:SF82">
    <property type="entry name" value="KP78A-RELATED"/>
    <property type="match status" value="1"/>
</dbReference>
<dbReference type="AlphaFoldDB" id="A2E705"/>
<dbReference type="GO" id="GO:0004674">
    <property type="term" value="F:protein serine/threonine kinase activity"/>
    <property type="evidence" value="ECO:0000318"/>
    <property type="project" value="GO_Central"/>
</dbReference>
<dbReference type="RefSeq" id="XP_001323746.1">
    <property type="nucleotide sequence ID" value="XM_001323711.1"/>
</dbReference>
<evidence type="ECO:0000256" key="2">
    <source>
        <dbReference type="ARBA" id="ARBA00022679"/>
    </source>
</evidence>
<dbReference type="SMART" id="SM00220">
    <property type="entry name" value="S_TKc"/>
    <property type="match status" value="1"/>
</dbReference>
<comment type="similarity">
    <text evidence="7">Belongs to the protein kinase superfamily.</text>
</comment>
<dbReference type="Proteomes" id="UP000001542">
    <property type="component" value="Unassembled WGS sequence"/>
</dbReference>
<proteinExistence type="inferred from homology"/>
<dbReference type="GO" id="GO:0005524">
    <property type="term" value="F:ATP binding"/>
    <property type="evidence" value="ECO:0007669"/>
    <property type="project" value="UniProtKB-UniRule"/>
</dbReference>
<evidence type="ECO:0000256" key="6">
    <source>
        <dbReference type="PROSITE-ProRule" id="PRU10141"/>
    </source>
</evidence>
<organism evidence="9 10">
    <name type="scientific">Trichomonas vaginalis (strain ATCC PRA-98 / G3)</name>
    <dbReference type="NCBI Taxonomy" id="412133"/>
    <lineage>
        <taxon>Eukaryota</taxon>
        <taxon>Metamonada</taxon>
        <taxon>Parabasalia</taxon>
        <taxon>Trichomonadida</taxon>
        <taxon>Trichomonadidae</taxon>
        <taxon>Trichomonas</taxon>
    </lineage>
</organism>
<keyword evidence="4 9" id="KW-0418">Kinase</keyword>
<keyword evidence="1 7" id="KW-0723">Serine/threonine-protein kinase</keyword>
<dbReference type="GO" id="GO:0051726">
    <property type="term" value="P:regulation of cell cycle"/>
    <property type="evidence" value="ECO:0000318"/>
    <property type="project" value="GO_Central"/>
</dbReference>
<dbReference type="OrthoDB" id="504170at2759"/>
<feature type="binding site" evidence="6">
    <location>
        <position position="40"/>
    </location>
    <ligand>
        <name>ATP</name>
        <dbReference type="ChEBI" id="CHEBI:30616"/>
    </ligand>
</feature>
<dbReference type="PROSITE" id="PS50011">
    <property type="entry name" value="PROTEIN_KINASE_DOM"/>
    <property type="match status" value="1"/>
</dbReference>
<dbReference type="PROSITE" id="PS00108">
    <property type="entry name" value="PROTEIN_KINASE_ST"/>
    <property type="match status" value="1"/>
</dbReference>
<dbReference type="InterPro" id="IPR011009">
    <property type="entry name" value="Kinase-like_dom_sf"/>
</dbReference>
<evidence type="ECO:0000256" key="7">
    <source>
        <dbReference type="RuleBase" id="RU000304"/>
    </source>
</evidence>
<dbReference type="VEuPathDB" id="TrichDB:TVAG_005980"/>
<name>A2E705_TRIV3</name>
<evidence type="ECO:0000256" key="4">
    <source>
        <dbReference type="ARBA" id="ARBA00022777"/>
    </source>
</evidence>
<protein>
    <submittedName>
        <fullName evidence="9">CAMK family protein kinase</fullName>
    </submittedName>
</protein>
<evidence type="ECO:0000259" key="8">
    <source>
        <dbReference type="PROSITE" id="PS50011"/>
    </source>
</evidence>
<evidence type="ECO:0000256" key="3">
    <source>
        <dbReference type="ARBA" id="ARBA00022741"/>
    </source>
</evidence>
<gene>
    <name evidence="9" type="ORF">TVAG_005980</name>
</gene>
<dbReference type="SUPFAM" id="SSF56112">
    <property type="entry name" value="Protein kinase-like (PK-like)"/>
    <property type="match status" value="1"/>
</dbReference>
<dbReference type="InterPro" id="IPR017441">
    <property type="entry name" value="Protein_kinase_ATP_BS"/>
</dbReference>
<keyword evidence="5 6" id="KW-0067">ATP-binding</keyword>
<evidence type="ECO:0000256" key="5">
    <source>
        <dbReference type="ARBA" id="ARBA00022840"/>
    </source>
</evidence>
<evidence type="ECO:0000313" key="9">
    <source>
        <dbReference type="EMBL" id="EAY11523.1"/>
    </source>
</evidence>
<dbReference type="PROSITE" id="PS00107">
    <property type="entry name" value="PROTEIN_KINASE_ATP"/>
    <property type="match status" value="1"/>
</dbReference>
<dbReference type="SMR" id="A2E705"/>
<dbReference type="EMBL" id="DS113317">
    <property type="protein sequence ID" value="EAY11523.1"/>
    <property type="molecule type" value="Genomic_DNA"/>
</dbReference>